<dbReference type="EMBL" id="RQTK01000628">
    <property type="protein sequence ID" value="RUS76867.1"/>
    <property type="molecule type" value="Genomic_DNA"/>
</dbReference>
<dbReference type="Proteomes" id="UP000271974">
    <property type="component" value="Unassembled WGS sequence"/>
</dbReference>
<evidence type="ECO:0000313" key="2">
    <source>
        <dbReference type="EMBL" id="RUS76867.1"/>
    </source>
</evidence>
<feature type="region of interest" description="Disordered" evidence="1">
    <location>
        <begin position="1"/>
        <end position="41"/>
    </location>
</feature>
<sequence length="282" mass="31983">MGPDLSTSGEPWSPPEGVDEVSAASQNKKAAHGEGVRPRGGRSLHRPLAWLVKRDRTSERPWVSVAICGYPQEFEFFEKLKWSKNRARSFYSEGHGFEFCSEHAPPSRLYFNGYLVTVRIIFPRHSSPDTENSGAPSALFPPLALWLYIVLAGGSTGSSASSPASTPSAPMRVLNARRLQVPCRSGRGPPCEWRGEHWETLGPGALFRQDSINEGPPLQTFPTSATSSVNPTALTVCFHYYYYHYQHQLYCKHHHYYYHHHYPYNRYNYGHDHHHYISLPPQ</sequence>
<comment type="caution">
    <text evidence="2">The sequence shown here is derived from an EMBL/GenBank/DDBJ whole genome shotgun (WGS) entry which is preliminary data.</text>
</comment>
<reference evidence="2 3" key="1">
    <citation type="submission" date="2019-01" db="EMBL/GenBank/DDBJ databases">
        <title>A draft genome assembly of the solar-powered sea slug Elysia chlorotica.</title>
        <authorList>
            <person name="Cai H."/>
            <person name="Li Q."/>
            <person name="Fang X."/>
            <person name="Li J."/>
            <person name="Curtis N.E."/>
            <person name="Altenburger A."/>
            <person name="Shibata T."/>
            <person name="Feng M."/>
            <person name="Maeda T."/>
            <person name="Schwartz J.A."/>
            <person name="Shigenobu S."/>
            <person name="Lundholm N."/>
            <person name="Nishiyama T."/>
            <person name="Yang H."/>
            <person name="Hasebe M."/>
            <person name="Li S."/>
            <person name="Pierce S.K."/>
            <person name="Wang J."/>
        </authorList>
    </citation>
    <scope>NUCLEOTIDE SEQUENCE [LARGE SCALE GENOMIC DNA]</scope>
    <source>
        <strain evidence="2">EC2010</strain>
        <tissue evidence="2">Whole organism of an adult</tissue>
    </source>
</reference>
<accession>A0A3S1B5Y2</accession>
<name>A0A3S1B5Y2_ELYCH</name>
<keyword evidence="3" id="KW-1185">Reference proteome</keyword>
<evidence type="ECO:0000313" key="3">
    <source>
        <dbReference type="Proteomes" id="UP000271974"/>
    </source>
</evidence>
<evidence type="ECO:0000256" key="1">
    <source>
        <dbReference type="SAM" id="MobiDB-lite"/>
    </source>
</evidence>
<organism evidence="2 3">
    <name type="scientific">Elysia chlorotica</name>
    <name type="common">Eastern emerald elysia</name>
    <name type="synonym">Sea slug</name>
    <dbReference type="NCBI Taxonomy" id="188477"/>
    <lineage>
        <taxon>Eukaryota</taxon>
        <taxon>Metazoa</taxon>
        <taxon>Spiralia</taxon>
        <taxon>Lophotrochozoa</taxon>
        <taxon>Mollusca</taxon>
        <taxon>Gastropoda</taxon>
        <taxon>Heterobranchia</taxon>
        <taxon>Euthyneura</taxon>
        <taxon>Panpulmonata</taxon>
        <taxon>Sacoglossa</taxon>
        <taxon>Placobranchoidea</taxon>
        <taxon>Plakobranchidae</taxon>
        <taxon>Elysia</taxon>
    </lineage>
</organism>
<feature type="compositionally biased region" description="Polar residues" evidence="1">
    <location>
        <begin position="1"/>
        <end position="10"/>
    </location>
</feature>
<dbReference type="AlphaFoldDB" id="A0A3S1B5Y2"/>
<protein>
    <submittedName>
        <fullName evidence="2">Uncharacterized protein</fullName>
    </submittedName>
</protein>
<gene>
    <name evidence="2" type="ORF">EGW08_015377</name>
</gene>
<proteinExistence type="predicted"/>